<dbReference type="SUPFAM" id="SSF50249">
    <property type="entry name" value="Nucleic acid-binding proteins"/>
    <property type="match status" value="4"/>
</dbReference>
<dbReference type="SMART" id="SM00316">
    <property type="entry name" value="S1"/>
    <property type="match status" value="2"/>
</dbReference>
<dbReference type="EMBL" id="CP002160">
    <property type="protein sequence ID" value="ADL50503.1"/>
    <property type="molecule type" value="Genomic_DNA"/>
</dbReference>
<evidence type="ECO:0000313" key="12">
    <source>
        <dbReference type="EMBL" id="ADL50503.1"/>
    </source>
</evidence>
<keyword evidence="3 8" id="KW-0963">Cytoplasm</keyword>
<evidence type="ECO:0000256" key="6">
    <source>
        <dbReference type="ARBA" id="ARBA00022839"/>
    </source>
</evidence>
<keyword evidence="13" id="KW-1185">Reference proteome</keyword>
<evidence type="ECO:0000256" key="8">
    <source>
        <dbReference type="HAMAP-Rule" id="MF_01895"/>
    </source>
</evidence>
<organism evidence="12 13">
    <name type="scientific">Clostridium cellulovorans (strain ATCC 35296 / DSM 3052 / OCM 3 / 743B)</name>
    <dbReference type="NCBI Taxonomy" id="573061"/>
    <lineage>
        <taxon>Bacteria</taxon>
        <taxon>Bacillati</taxon>
        <taxon>Bacillota</taxon>
        <taxon>Clostridia</taxon>
        <taxon>Eubacteriales</taxon>
        <taxon>Clostridiaceae</taxon>
        <taxon>Clostridium</taxon>
    </lineage>
</organism>
<dbReference type="InterPro" id="IPR001900">
    <property type="entry name" value="RNase_II/R"/>
</dbReference>
<evidence type="ECO:0000256" key="9">
    <source>
        <dbReference type="SAM" id="Coils"/>
    </source>
</evidence>
<dbReference type="InterPro" id="IPR050180">
    <property type="entry name" value="RNR_Ribonuclease"/>
</dbReference>
<dbReference type="NCBIfam" id="TIGR00358">
    <property type="entry name" value="3_prime_RNase"/>
    <property type="match status" value="1"/>
</dbReference>
<dbReference type="GO" id="GO:0005829">
    <property type="term" value="C:cytosol"/>
    <property type="evidence" value="ECO:0007669"/>
    <property type="project" value="TreeGrafter"/>
</dbReference>
<comment type="subcellular location">
    <subcellularLocation>
        <location evidence="2 8">Cytoplasm</location>
    </subcellularLocation>
</comment>
<dbReference type="Pfam" id="PF17876">
    <property type="entry name" value="CSD2"/>
    <property type="match status" value="1"/>
</dbReference>
<evidence type="ECO:0000256" key="7">
    <source>
        <dbReference type="ARBA" id="ARBA00022884"/>
    </source>
</evidence>
<comment type="similarity">
    <text evidence="8">Belongs to the RNR ribonuclease family. RNase R subfamily.</text>
</comment>
<dbReference type="eggNOG" id="COG0557">
    <property type="taxonomic scope" value="Bacteria"/>
</dbReference>
<feature type="coiled-coil region" evidence="9">
    <location>
        <begin position="589"/>
        <end position="616"/>
    </location>
</feature>
<comment type="catalytic activity">
    <reaction evidence="1 8">
        <text>Exonucleolytic cleavage in the 3'- to 5'-direction to yield nucleoside 5'-phosphates.</text>
        <dbReference type="EC" id="3.1.13.1"/>
    </reaction>
</comment>
<comment type="function">
    <text evidence="8">3'-5' exoribonuclease that releases 5'-nucleoside monophosphates and is involved in maturation of structured RNAs.</text>
</comment>
<dbReference type="KEGG" id="ccb:Clocel_0732"/>
<feature type="domain" description="S1 motif" evidence="11">
    <location>
        <begin position="624"/>
        <end position="704"/>
    </location>
</feature>
<protein>
    <recommendedName>
        <fullName evidence="8">Ribonuclease R</fullName>
        <shortName evidence="8">RNase R</shortName>
        <ecNumber evidence="8">3.1.13.1</ecNumber>
    </recommendedName>
</protein>
<evidence type="ECO:0000256" key="2">
    <source>
        <dbReference type="ARBA" id="ARBA00004496"/>
    </source>
</evidence>
<dbReference type="InterPro" id="IPR012340">
    <property type="entry name" value="NA-bd_OB-fold"/>
</dbReference>
<keyword evidence="6 8" id="KW-0269">Exonuclease</keyword>
<dbReference type="GO" id="GO:0006402">
    <property type="term" value="P:mRNA catabolic process"/>
    <property type="evidence" value="ECO:0007669"/>
    <property type="project" value="TreeGrafter"/>
</dbReference>
<evidence type="ECO:0000256" key="1">
    <source>
        <dbReference type="ARBA" id="ARBA00001849"/>
    </source>
</evidence>
<dbReference type="SMART" id="SM00955">
    <property type="entry name" value="RNB"/>
    <property type="match status" value="1"/>
</dbReference>
<dbReference type="EC" id="3.1.13.1" evidence="8"/>
<dbReference type="GO" id="GO:0008859">
    <property type="term" value="F:exoribonuclease II activity"/>
    <property type="evidence" value="ECO:0007669"/>
    <property type="project" value="UniProtKB-UniRule"/>
</dbReference>
<evidence type="ECO:0000313" key="13">
    <source>
        <dbReference type="Proteomes" id="UP000002730"/>
    </source>
</evidence>
<keyword evidence="7 8" id="KW-0694">RNA-binding</keyword>
<keyword evidence="4 8" id="KW-0540">Nuclease</keyword>
<gene>
    <name evidence="8" type="primary">rnr</name>
    <name evidence="12" type="ordered locus">Clocel_0732</name>
</gene>
<dbReference type="InterPro" id="IPR011129">
    <property type="entry name" value="CSD"/>
</dbReference>
<dbReference type="PANTHER" id="PTHR23355">
    <property type="entry name" value="RIBONUCLEASE"/>
    <property type="match status" value="1"/>
</dbReference>
<reference evidence="12 13" key="1">
    <citation type="submission" date="2010-08" db="EMBL/GenBank/DDBJ databases">
        <title>Complete sequence of Clostridium cellulovorans 743B.</title>
        <authorList>
            <consortium name="US DOE Joint Genome Institute"/>
            <person name="Lucas S."/>
            <person name="Copeland A."/>
            <person name="Lapidus A."/>
            <person name="Cheng J.-F."/>
            <person name="Bruce D."/>
            <person name="Goodwin L."/>
            <person name="Pitluck S."/>
            <person name="Chertkov O."/>
            <person name="Detter J.C."/>
            <person name="Han C."/>
            <person name="Tapia R."/>
            <person name="Land M."/>
            <person name="Hauser L."/>
            <person name="Chang Y.-J."/>
            <person name="Jeffries C."/>
            <person name="Kyrpides N."/>
            <person name="Ivanova N."/>
            <person name="Mikhailova N."/>
            <person name="Hemme C.L."/>
            <person name="Woyke T."/>
        </authorList>
    </citation>
    <scope>NUCLEOTIDE SEQUENCE [LARGE SCALE GENOMIC DNA]</scope>
    <source>
        <strain evidence="13">ATCC 35296 / DSM 3052 / OCM 3 / 743B</strain>
    </source>
</reference>
<proteinExistence type="inferred from homology"/>
<dbReference type="SMART" id="SM00357">
    <property type="entry name" value="CSP"/>
    <property type="match status" value="2"/>
</dbReference>
<dbReference type="InterPro" id="IPR004476">
    <property type="entry name" value="RNase_II/RNase_R"/>
</dbReference>
<accession>D9SRY6</accession>
<dbReference type="Proteomes" id="UP000002730">
    <property type="component" value="Chromosome"/>
</dbReference>
<evidence type="ECO:0000256" key="4">
    <source>
        <dbReference type="ARBA" id="ARBA00022722"/>
    </source>
</evidence>
<dbReference type="InterPro" id="IPR003029">
    <property type="entry name" value="S1_domain"/>
</dbReference>
<keyword evidence="5 8" id="KW-0378">Hydrolase</keyword>
<dbReference type="HAMAP" id="MF_01895">
    <property type="entry name" value="RNase_R"/>
    <property type="match status" value="1"/>
</dbReference>
<dbReference type="OrthoDB" id="9764149at2"/>
<dbReference type="FunFam" id="2.40.50.140:FF:000213">
    <property type="entry name" value="Ribonuclease R"/>
    <property type="match status" value="1"/>
</dbReference>
<dbReference type="STRING" id="573061.Clocel_0732"/>
<dbReference type="AlphaFoldDB" id="D9SRY6"/>
<dbReference type="GO" id="GO:0003723">
    <property type="term" value="F:RNA binding"/>
    <property type="evidence" value="ECO:0007669"/>
    <property type="project" value="UniProtKB-UniRule"/>
</dbReference>
<dbReference type="PANTHER" id="PTHR23355:SF9">
    <property type="entry name" value="DIS3-LIKE EXONUCLEASE 2"/>
    <property type="match status" value="1"/>
</dbReference>
<dbReference type="Pfam" id="PF00773">
    <property type="entry name" value="RNB"/>
    <property type="match status" value="1"/>
</dbReference>
<dbReference type="NCBIfam" id="TIGR02063">
    <property type="entry name" value="RNase_R"/>
    <property type="match status" value="1"/>
</dbReference>
<dbReference type="HOGENOM" id="CLU_002333_4_1_9"/>
<feature type="region of interest" description="Disordered" evidence="10">
    <location>
        <begin position="764"/>
        <end position="785"/>
    </location>
</feature>
<name>D9SRY6_CLOC7</name>
<evidence type="ECO:0000256" key="10">
    <source>
        <dbReference type="SAM" id="MobiDB-lite"/>
    </source>
</evidence>
<keyword evidence="9" id="KW-0175">Coiled coil</keyword>
<dbReference type="Gene3D" id="2.40.50.140">
    <property type="entry name" value="Nucleic acid-binding proteins"/>
    <property type="match status" value="2"/>
</dbReference>
<dbReference type="RefSeq" id="WP_010074716.1">
    <property type="nucleotide sequence ID" value="NC_014393.1"/>
</dbReference>
<dbReference type="InterPro" id="IPR040476">
    <property type="entry name" value="CSD2"/>
</dbReference>
<evidence type="ECO:0000256" key="5">
    <source>
        <dbReference type="ARBA" id="ARBA00022801"/>
    </source>
</evidence>
<dbReference type="Pfam" id="PF00575">
    <property type="entry name" value="S1"/>
    <property type="match status" value="1"/>
</dbReference>
<sequence length="785" mass="90754">MGIKGTLLSFMNEQAYKPMDIKELARIFDIRKKDMHMFQQVLDDMEKEGTIIKTRTENYGVPARMNLIIGKLQGHSKGFGFVIPDEEGVKDVFIPSSQMGGAIHGDRVVAKITFGEKNGKKCEGEIIRILERNTKEVIGTYEDSRNFGFVIPEDKRISFDIFVPKNFRSGAKTGQVVICEILEYPDDSRRNPEGKIKNILGNKGDKGIDILTIIKKHGLPEEFPAKVLDAAESIDEEIPDKEIARRRDLRDMMMVTIDGEDAKDLDDAVSLSKLDNGNYYLGVHIADVTHYVKESSKLDNEAFLRGTSTYLIDRVIPMLPRKLSNGVCSLNPKVDRLTLTCFMEINDKGKVENHEIVESIIKTNARMTYTNVTKILRDKDQELIEEYKELVPMFQAMEELQHILEAKRKKRGAVDFDFQECKIILNEMGKPVDIKPYERAIANKIIEEFMLACNETIAEHMFWSKMPFVYRIHEEPNEEKLEHFNEFARNLGYVVKKTKEVHPKHLQEIVEQVKGKKEETVINTLLLRSMMQARYSPESLGHFGLAAKYYCHFTSPIRRYPDLQIHRIIKSFINGKIDEKYMKKLTVTVEKASLQSSERERAAQDAEREVDDLKKAEYMSDRIGEVYEGIISSVTNFGMFVELENTVEGLIHISTLNDDYYVYDEDRLWLLGERTKNIYRLGDSIKIIVDKVDLAAHEIYFEVFKEDNIEDKIEEYKDEEEKFFKGDKKDLPEAVKKQLLKDLETSLEDQQQVLKDLDNQLELNDNSLEHEEGIEEEEVKLFDEP</sequence>
<dbReference type="InterPro" id="IPR011805">
    <property type="entry name" value="RNase_R"/>
</dbReference>
<evidence type="ECO:0000256" key="3">
    <source>
        <dbReference type="ARBA" id="ARBA00022490"/>
    </source>
</evidence>
<dbReference type="CDD" id="cd04471">
    <property type="entry name" value="S1_RNase_R"/>
    <property type="match status" value="1"/>
</dbReference>
<dbReference type="InterPro" id="IPR013223">
    <property type="entry name" value="RNase_B_OB_dom"/>
</dbReference>
<dbReference type="Pfam" id="PF08206">
    <property type="entry name" value="OB_RNB"/>
    <property type="match status" value="1"/>
</dbReference>
<dbReference type="PROSITE" id="PS50126">
    <property type="entry name" value="S1"/>
    <property type="match status" value="1"/>
</dbReference>
<evidence type="ECO:0000259" key="11">
    <source>
        <dbReference type="PROSITE" id="PS50126"/>
    </source>
</evidence>